<proteinExistence type="predicted"/>
<dbReference type="Proteomes" id="UP000001740">
    <property type="component" value="Chromosome"/>
</dbReference>
<gene>
    <name evidence="1" type="ordered locus">PXO_02104</name>
</gene>
<reference evidence="1 2" key="1">
    <citation type="journal article" date="2008" name="BMC Genomics">
        <title>Genome sequence and rapid evolution of the rice pathogen Xanthomonas oryzae pv. oryzae PXO99A.</title>
        <authorList>
            <person name="Salzberg S.L."/>
            <person name="Sommer D.D."/>
            <person name="Schatz M.C."/>
            <person name="Phillippy A.M."/>
            <person name="Rabinowicz P.D."/>
            <person name="Tsuge S."/>
            <person name="Furutani A."/>
            <person name="Ochiai H."/>
            <person name="Delcher A.L."/>
            <person name="Kelley D."/>
            <person name="Madupu R."/>
            <person name="Puiu D."/>
            <person name="Radune D."/>
            <person name="Shumway M."/>
            <person name="Trapnell C."/>
            <person name="Aparna G."/>
            <person name="Jha G."/>
            <person name="Pandey A."/>
            <person name="Patil P.B."/>
            <person name="Ishihara H."/>
            <person name="Meyer D.F."/>
            <person name="Szurek B."/>
            <person name="Verdier V."/>
            <person name="Koebnik R."/>
            <person name="Dow J.M."/>
            <person name="Ryan R.P."/>
            <person name="Hirata H."/>
            <person name="Tsuyumu S."/>
            <person name="Won Lee S."/>
            <person name="Seo Y.S."/>
            <person name="Sriariyanum M."/>
            <person name="Ronald P.C."/>
            <person name="Sonti R.V."/>
            <person name="Van Sluys M.A."/>
            <person name="Leach J.E."/>
            <person name="White F.F."/>
            <person name="Bogdanove A.J."/>
        </authorList>
    </citation>
    <scope>NUCLEOTIDE SEQUENCE [LARGE SCALE GENOMIC DNA]</scope>
    <source>
        <strain evidence="1 2">PXO99A</strain>
    </source>
</reference>
<dbReference type="AlphaFoldDB" id="A0A0K0GND8"/>
<evidence type="ECO:0000313" key="2">
    <source>
        <dbReference type="Proteomes" id="UP000001740"/>
    </source>
</evidence>
<organism evidence="1 2">
    <name type="scientific">Xanthomonas oryzae pv. oryzae (strain PXO99A)</name>
    <dbReference type="NCBI Taxonomy" id="360094"/>
    <lineage>
        <taxon>Bacteria</taxon>
        <taxon>Pseudomonadati</taxon>
        <taxon>Pseudomonadota</taxon>
        <taxon>Gammaproteobacteria</taxon>
        <taxon>Lysobacterales</taxon>
        <taxon>Lysobacteraceae</taxon>
        <taxon>Xanthomonas</taxon>
    </lineage>
</organism>
<evidence type="ECO:0000313" key="1">
    <source>
        <dbReference type="EMBL" id="ACD60275.1"/>
    </source>
</evidence>
<sequence>MAVQMMPSSPAPRCVVIEPVCSLDNISLQDWIARSLAPERKVYTNPMPSRALDEHAWREPVATPLCRSRANASQMQLPQRITGMSD</sequence>
<dbReference type="EMBL" id="CP000967">
    <property type="protein sequence ID" value="ACD60275.1"/>
    <property type="molecule type" value="Genomic_DNA"/>
</dbReference>
<dbReference type="HOGENOM" id="CLU_2497085_0_0_6"/>
<protein>
    <submittedName>
        <fullName evidence="1">Transposase</fullName>
    </submittedName>
</protein>
<name>A0A0K0GND8_XANOP</name>
<accession>A0A0K0GND8</accession>
<dbReference type="KEGG" id="xop:PXO_02104"/>